<evidence type="ECO:0000313" key="2">
    <source>
        <dbReference type="Proteomes" id="UP000886520"/>
    </source>
</evidence>
<dbReference type="AlphaFoldDB" id="A0A9D4Z5B3"/>
<organism evidence="1 2">
    <name type="scientific">Adiantum capillus-veneris</name>
    <name type="common">Maidenhair fern</name>
    <dbReference type="NCBI Taxonomy" id="13818"/>
    <lineage>
        <taxon>Eukaryota</taxon>
        <taxon>Viridiplantae</taxon>
        <taxon>Streptophyta</taxon>
        <taxon>Embryophyta</taxon>
        <taxon>Tracheophyta</taxon>
        <taxon>Polypodiopsida</taxon>
        <taxon>Polypodiidae</taxon>
        <taxon>Polypodiales</taxon>
        <taxon>Pteridineae</taxon>
        <taxon>Pteridaceae</taxon>
        <taxon>Vittarioideae</taxon>
        <taxon>Adiantum</taxon>
    </lineage>
</organism>
<keyword evidence="2" id="KW-1185">Reference proteome</keyword>
<dbReference type="Proteomes" id="UP000886520">
    <property type="component" value="Chromosome 23"/>
</dbReference>
<evidence type="ECO:0000313" key="1">
    <source>
        <dbReference type="EMBL" id="KAI5061132.1"/>
    </source>
</evidence>
<protein>
    <submittedName>
        <fullName evidence="1">Uncharacterized protein</fullName>
    </submittedName>
</protein>
<dbReference type="EMBL" id="JABFUD020000023">
    <property type="protein sequence ID" value="KAI5061132.1"/>
    <property type="molecule type" value="Genomic_DNA"/>
</dbReference>
<proteinExistence type="predicted"/>
<comment type="caution">
    <text evidence="1">The sequence shown here is derived from an EMBL/GenBank/DDBJ whole genome shotgun (WGS) entry which is preliminary data.</text>
</comment>
<accession>A0A9D4Z5B3</accession>
<gene>
    <name evidence="1" type="ORF">GOP47_0023637</name>
</gene>
<reference evidence="1" key="1">
    <citation type="submission" date="2021-01" db="EMBL/GenBank/DDBJ databases">
        <title>Adiantum capillus-veneris genome.</title>
        <authorList>
            <person name="Fang Y."/>
            <person name="Liao Q."/>
        </authorList>
    </citation>
    <scope>NUCLEOTIDE SEQUENCE</scope>
    <source>
        <strain evidence="1">H3</strain>
        <tissue evidence="1">Leaf</tissue>
    </source>
</reference>
<sequence length="198" mass="22614">MGSKIPYGGCKQGENTRSVRCSILIFAHRMGYYPTLYFEDSKALFKANSLQSDDYFWAHYMPESKKHNIHNPLDWGLVIDMGCGTTPLSHAAMILGYTCFAFDNDASIIKDLVEPIKLSSEKRPIASKEKEHTRGVEEFVVKPLGNPFFMDDYALPSYAELEAQRMAANDSFDDDFVAPPRRERRKCDFVDDECEEDK</sequence>
<name>A0A9D4Z5B3_ADICA</name>